<dbReference type="GO" id="GO:0006508">
    <property type="term" value="P:proteolysis"/>
    <property type="evidence" value="ECO:0007669"/>
    <property type="project" value="UniProtKB-KW"/>
</dbReference>
<comment type="caution">
    <text evidence="6">The sequence shown here is derived from an EMBL/GenBank/DDBJ whole genome shotgun (WGS) entry which is preliminary data.</text>
</comment>
<evidence type="ECO:0000256" key="3">
    <source>
        <dbReference type="ARBA" id="ARBA00022801"/>
    </source>
</evidence>
<organism evidence="6 7">
    <name type="scientific">Tuber magnatum</name>
    <name type="common">white Piedmont truffle</name>
    <dbReference type="NCBI Taxonomy" id="42249"/>
    <lineage>
        <taxon>Eukaryota</taxon>
        <taxon>Fungi</taxon>
        <taxon>Dikarya</taxon>
        <taxon>Ascomycota</taxon>
        <taxon>Pezizomycotina</taxon>
        <taxon>Pezizomycetes</taxon>
        <taxon>Pezizales</taxon>
        <taxon>Tuberaceae</taxon>
        <taxon>Tuber</taxon>
    </lineage>
</organism>
<gene>
    <name evidence="6" type="ORF">C7212DRAFT_341591</name>
</gene>
<dbReference type="GO" id="GO:0019783">
    <property type="term" value="F:ubiquitin-like protein peptidase activity"/>
    <property type="evidence" value="ECO:0007669"/>
    <property type="project" value="UniProtKB-ARBA"/>
</dbReference>
<name>A0A317SX91_9PEZI</name>
<evidence type="ECO:0000313" key="7">
    <source>
        <dbReference type="Proteomes" id="UP000246991"/>
    </source>
</evidence>
<evidence type="ECO:0000256" key="4">
    <source>
        <dbReference type="SAM" id="MobiDB-lite"/>
    </source>
</evidence>
<feature type="region of interest" description="Disordered" evidence="4">
    <location>
        <begin position="1"/>
        <end position="127"/>
    </location>
</feature>
<dbReference type="InterPro" id="IPR003653">
    <property type="entry name" value="Peptidase_C48_C"/>
</dbReference>
<dbReference type="AlphaFoldDB" id="A0A317SX91"/>
<dbReference type="SUPFAM" id="SSF54001">
    <property type="entry name" value="Cysteine proteinases"/>
    <property type="match status" value="1"/>
</dbReference>
<keyword evidence="3" id="KW-0378">Hydrolase</keyword>
<dbReference type="EMBL" id="PYWC01000011">
    <property type="protein sequence ID" value="PWW78979.1"/>
    <property type="molecule type" value="Genomic_DNA"/>
</dbReference>
<accession>A0A317SX91</accession>
<protein>
    <recommendedName>
        <fullName evidence="5">Ubiquitin-like protease family profile domain-containing protein</fullName>
    </recommendedName>
</protein>
<dbReference type="Proteomes" id="UP000246991">
    <property type="component" value="Unassembled WGS sequence"/>
</dbReference>
<evidence type="ECO:0000313" key="6">
    <source>
        <dbReference type="EMBL" id="PWW78979.1"/>
    </source>
</evidence>
<dbReference type="InterPro" id="IPR038765">
    <property type="entry name" value="Papain-like_cys_pep_sf"/>
</dbReference>
<evidence type="ECO:0000259" key="5">
    <source>
        <dbReference type="Pfam" id="PF02902"/>
    </source>
</evidence>
<evidence type="ECO:0000256" key="1">
    <source>
        <dbReference type="ARBA" id="ARBA00005234"/>
    </source>
</evidence>
<comment type="similarity">
    <text evidence="1">Belongs to the peptidase C48 family.</text>
</comment>
<keyword evidence="7" id="KW-1185">Reference proteome</keyword>
<keyword evidence="2" id="KW-0645">Protease</keyword>
<feature type="compositionally biased region" description="Basic and acidic residues" evidence="4">
    <location>
        <begin position="33"/>
        <end position="45"/>
    </location>
</feature>
<proteinExistence type="inferred from homology"/>
<dbReference type="Pfam" id="PF02902">
    <property type="entry name" value="Peptidase_C48"/>
    <property type="match status" value="1"/>
</dbReference>
<sequence length="339" mass="37899">MAGSETPDGYGRGDNGNQLKPPPAGDSSTGRPRTFDGREGDRNMQEDPPSGEGSEILDGCARGDNVDQLKPTTGGEGNGNMQNNPPGMEGGEIPDGCARGDDVNQLKPLTSGDIESQLDIHGGGKDNEEQWPEILSPMGRNKWPLESGNPFRKHEFRPDMMLRLVPGKCLEGDLVSYLLFLHHRNSSDQDEKYIPSHLYLASDPRQLEKFLKCHPNFHEKTIVFPLLVGRNHWVLVVVNWQEQRAKIYDSLGNAGRGQNELEKMSTTSDSMAKEWRYKYVKCTMQTNIVDGGVHTIWNAFCVFMEANPTDPVSTEWLRQEFAQLLWQATRESDSALLVE</sequence>
<reference evidence="6 7" key="1">
    <citation type="submission" date="2018-03" db="EMBL/GenBank/DDBJ databases">
        <title>Genomes of Pezizomycetes fungi and the evolution of truffles.</title>
        <authorList>
            <person name="Murat C."/>
            <person name="Payen T."/>
            <person name="Noel B."/>
            <person name="Kuo A."/>
            <person name="Martin F.M."/>
        </authorList>
    </citation>
    <scope>NUCLEOTIDE SEQUENCE [LARGE SCALE GENOMIC DNA]</scope>
    <source>
        <strain evidence="6">091103-1</strain>
    </source>
</reference>
<dbReference type="GO" id="GO:0008234">
    <property type="term" value="F:cysteine-type peptidase activity"/>
    <property type="evidence" value="ECO:0007669"/>
    <property type="project" value="InterPro"/>
</dbReference>
<feature type="domain" description="Ubiquitin-like protease family profile" evidence="5">
    <location>
        <begin position="205"/>
        <end position="319"/>
    </location>
</feature>
<evidence type="ECO:0000256" key="2">
    <source>
        <dbReference type="ARBA" id="ARBA00022670"/>
    </source>
</evidence>
<dbReference type="OrthoDB" id="76387at2759"/>
<dbReference type="Gene3D" id="3.40.395.10">
    <property type="entry name" value="Adenoviral Proteinase, Chain A"/>
    <property type="match status" value="1"/>
</dbReference>